<dbReference type="PANTHER" id="PTHR22954:SF3">
    <property type="entry name" value="PROTEIN CBG08539"/>
    <property type="match status" value="1"/>
</dbReference>
<dbReference type="EMBL" id="JBEUOH010000027">
    <property type="protein sequence ID" value="KAL0859490.1"/>
    <property type="molecule type" value="Genomic_DNA"/>
</dbReference>
<protein>
    <submittedName>
        <fullName evidence="1">Uncharacterized protein</fullName>
    </submittedName>
</protein>
<evidence type="ECO:0000313" key="1">
    <source>
        <dbReference type="EMBL" id="KAL0859490.1"/>
    </source>
</evidence>
<comment type="caution">
    <text evidence="1">The sequence shown here is derived from an EMBL/GenBank/DDBJ whole genome shotgun (WGS) entry which is preliminary data.</text>
</comment>
<keyword evidence="2" id="KW-1185">Reference proteome</keyword>
<gene>
    <name evidence="1" type="ORF">ABMA27_010648</name>
</gene>
<dbReference type="InterPro" id="IPR005312">
    <property type="entry name" value="DUF1759"/>
</dbReference>
<dbReference type="PANTHER" id="PTHR22954">
    <property type="entry name" value="RETROVIRAL PROTEASE-RELATED"/>
    <property type="match status" value="1"/>
</dbReference>
<proteinExistence type="predicted"/>
<name>A0ABR3H3V8_LOXSC</name>
<evidence type="ECO:0000313" key="2">
    <source>
        <dbReference type="Proteomes" id="UP001549920"/>
    </source>
</evidence>
<accession>A0ABR3H3V8</accession>
<dbReference type="Proteomes" id="UP001549920">
    <property type="component" value="Unassembled WGS sequence"/>
</dbReference>
<organism evidence="1 2">
    <name type="scientific">Loxostege sticticalis</name>
    <name type="common">Beet webworm moth</name>
    <dbReference type="NCBI Taxonomy" id="481309"/>
    <lineage>
        <taxon>Eukaryota</taxon>
        <taxon>Metazoa</taxon>
        <taxon>Ecdysozoa</taxon>
        <taxon>Arthropoda</taxon>
        <taxon>Hexapoda</taxon>
        <taxon>Insecta</taxon>
        <taxon>Pterygota</taxon>
        <taxon>Neoptera</taxon>
        <taxon>Endopterygota</taxon>
        <taxon>Lepidoptera</taxon>
        <taxon>Glossata</taxon>
        <taxon>Ditrysia</taxon>
        <taxon>Pyraloidea</taxon>
        <taxon>Crambidae</taxon>
        <taxon>Pyraustinae</taxon>
        <taxon>Loxostege</taxon>
    </lineage>
</organism>
<reference evidence="1 2" key="1">
    <citation type="submission" date="2024-06" db="EMBL/GenBank/DDBJ databases">
        <title>A chromosome-level genome assembly of beet webworm, Loxostege sticticalis.</title>
        <authorList>
            <person name="Zhang Y."/>
        </authorList>
    </citation>
    <scope>NUCLEOTIDE SEQUENCE [LARGE SCALE GENOMIC DNA]</scope>
    <source>
        <strain evidence="1">AQ026</strain>
        <tissue evidence="1">Whole body</tissue>
    </source>
</reference>
<dbReference type="Pfam" id="PF03564">
    <property type="entry name" value="DUF1759"/>
    <property type="match status" value="1"/>
</dbReference>
<sequence length="342" mass="39072">MEESIKKLNVNRGYIKGTLTRLYTFACNEQDVETSSLETIIAKRDRLVTSFNEYESYNKEILLLNSSDNENIQDIENKYFHCLTVFNAKINLLSSSSKEQKSPEQGSSGISRTKLPNINIPSFAGQYSQYVTFIETFKSVFHNDKALDNIQKLYYLRSFLIGEPYDLIKNLPLIGESYEEALLLLKKRYFNKYRITAEHVNCLLDVEKLPKFASSKNIRDFVSVVRQNLVALKNLDVPVKGWDAILLAILTRKLDSYSARAYQLDRAQDKDPTIEEFLDYMEKRALSLENTSSEHPVQADMKQKPGTAGKSKVALAAATKGPMECLFWPKLTPWYHSGGSKL</sequence>